<evidence type="ECO:0000313" key="3">
    <source>
        <dbReference type="Proteomes" id="UP000294772"/>
    </source>
</evidence>
<gene>
    <name evidence="2" type="ORF">EV676_106267</name>
</gene>
<dbReference type="EMBL" id="SLXF01000006">
    <property type="protein sequence ID" value="TCP06782.1"/>
    <property type="molecule type" value="Genomic_DNA"/>
</dbReference>
<evidence type="ECO:0000313" key="2">
    <source>
        <dbReference type="EMBL" id="TCP06782.1"/>
    </source>
</evidence>
<feature type="region of interest" description="Disordered" evidence="1">
    <location>
        <begin position="1"/>
        <end position="147"/>
    </location>
</feature>
<evidence type="ECO:0000256" key="1">
    <source>
        <dbReference type="SAM" id="MobiDB-lite"/>
    </source>
</evidence>
<dbReference type="RefSeq" id="WP_132765531.1">
    <property type="nucleotide sequence ID" value="NZ_CP110416.1"/>
</dbReference>
<organism evidence="2 3">
    <name type="scientific">Caldimonas thermodepolymerans</name>
    <dbReference type="NCBI Taxonomy" id="215580"/>
    <lineage>
        <taxon>Bacteria</taxon>
        <taxon>Pseudomonadati</taxon>
        <taxon>Pseudomonadota</taxon>
        <taxon>Betaproteobacteria</taxon>
        <taxon>Burkholderiales</taxon>
        <taxon>Sphaerotilaceae</taxon>
        <taxon>Caldimonas</taxon>
    </lineage>
</organism>
<reference evidence="2 3" key="1">
    <citation type="submission" date="2019-03" db="EMBL/GenBank/DDBJ databases">
        <title>Genomic Encyclopedia of Type Strains, Phase IV (KMG-IV): sequencing the most valuable type-strain genomes for metagenomic binning, comparative biology and taxonomic classification.</title>
        <authorList>
            <person name="Goeker M."/>
        </authorList>
    </citation>
    <scope>NUCLEOTIDE SEQUENCE [LARGE SCALE GENOMIC DNA]</scope>
    <source>
        <strain evidence="2 3">DSM 15264</strain>
    </source>
</reference>
<protein>
    <submittedName>
        <fullName evidence="2">Uncharacterized protein</fullName>
    </submittedName>
</protein>
<feature type="compositionally biased region" description="Low complexity" evidence="1">
    <location>
        <begin position="25"/>
        <end position="35"/>
    </location>
</feature>
<proteinExistence type="predicted"/>
<name>A0AA46HVJ8_9BURK</name>
<comment type="caution">
    <text evidence="2">The sequence shown here is derived from an EMBL/GenBank/DDBJ whole genome shotgun (WGS) entry which is preliminary data.</text>
</comment>
<feature type="compositionally biased region" description="Acidic residues" evidence="1">
    <location>
        <begin position="130"/>
        <end position="140"/>
    </location>
</feature>
<dbReference type="AlphaFoldDB" id="A0AA46HVJ8"/>
<dbReference type="Proteomes" id="UP000294772">
    <property type="component" value="Unassembled WGS sequence"/>
</dbReference>
<accession>A0AA46HVJ8</accession>
<sequence length="147" mass="14423">MAQSSVVGGRRVPQAGEGRQGGPLGPSDSSDSGSDLLGGPGLTDAQAEGLDAGTTSGLDRSPGAGADQGDPELDDGSDAAGTGSRALADRDGGVTGGADIAPDRVVPLDPELLQELGEDGLEAITGENLVVDDEEADEDDAAGRPED</sequence>